<accession>A0AAD3DVU7</accession>
<feature type="chain" id="PRO_5041928430" evidence="2">
    <location>
        <begin position="21"/>
        <end position="283"/>
    </location>
</feature>
<feature type="signal peptide" evidence="2">
    <location>
        <begin position="1"/>
        <end position="20"/>
    </location>
</feature>
<dbReference type="AlphaFoldDB" id="A0AAD3DVU7"/>
<dbReference type="Proteomes" id="UP001054857">
    <property type="component" value="Unassembled WGS sequence"/>
</dbReference>
<evidence type="ECO:0000256" key="1">
    <source>
        <dbReference type="SAM" id="MobiDB-lite"/>
    </source>
</evidence>
<dbReference type="EMBL" id="BMAR01000019">
    <property type="protein sequence ID" value="GFR47607.1"/>
    <property type="molecule type" value="Genomic_DNA"/>
</dbReference>
<reference evidence="3 4" key="1">
    <citation type="journal article" date="2021" name="Sci. Rep.">
        <title>Genome sequencing of the multicellular alga Astrephomene provides insights into convergent evolution of germ-soma differentiation.</title>
        <authorList>
            <person name="Yamashita S."/>
            <person name="Yamamoto K."/>
            <person name="Matsuzaki R."/>
            <person name="Suzuki S."/>
            <person name="Yamaguchi H."/>
            <person name="Hirooka S."/>
            <person name="Minakuchi Y."/>
            <person name="Miyagishima S."/>
            <person name="Kawachi M."/>
            <person name="Toyoda A."/>
            <person name="Nozaki H."/>
        </authorList>
    </citation>
    <scope>NUCLEOTIDE SEQUENCE [LARGE SCALE GENOMIC DNA]</scope>
    <source>
        <strain evidence="3 4">NIES-4017</strain>
    </source>
</reference>
<proteinExistence type="predicted"/>
<name>A0AAD3DVU7_9CHLO</name>
<evidence type="ECO:0000256" key="2">
    <source>
        <dbReference type="SAM" id="SignalP"/>
    </source>
</evidence>
<feature type="compositionally biased region" description="Pro residues" evidence="1">
    <location>
        <begin position="263"/>
        <end position="274"/>
    </location>
</feature>
<keyword evidence="2" id="KW-0732">Signal</keyword>
<organism evidence="3 4">
    <name type="scientific">Astrephomene gubernaculifera</name>
    <dbReference type="NCBI Taxonomy" id="47775"/>
    <lineage>
        <taxon>Eukaryota</taxon>
        <taxon>Viridiplantae</taxon>
        <taxon>Chlorophyta</taxon>
        <taxon>core chlorophytes</taxon>
        <taxon>Chlorophyceae</taxon>
        <taxon>CS clade</taxon>
        <taxon>Chlamydomonadales</taxon>
        <taxon>Astrephomenaceae</taxon>
        <taxon>Astrephomene</taxon>
    </lineage>
</organism>
<gene>
    <name evidence="3" type="ORF">Agub_g9343</name>
</gene>
<feature type="non-terminal residue" evidence="3">
    <location>
        <position position="1"/>
    </location>
</feature>
<keyword evidence="4" id="KW-1185">Reference proteome</keyword>
<evidence type="ECO:0000313" key="4">
    <source>
        <dbReference type="Proteomes" id="UP001054857"/>
    </source>
</evidence>
<protein>
    <submittedName>
        <fullName evidence="3">Uncharacterized protein</fullName>
    </submittedName>
</protein>
<sequence>FGKVFIIFIKSKVFLFQSLSYLLVSHLPRQGPSRLPSFAYKQSVMKKGILGMKYVFSGKGSSHGPEDAEEIIEEESVCVKPKLRSKPVAPASVPLPNAEPATRNVVLVSVDAPPVDAKTRGKAWGSLSGLDGPNSPQVVVAPPTPPPTAVCTVAPCSVALPPIREKRDWNPEPEPKEEKPKKLTMLLHTVSGKNRKPESEALTTVQTLGSNDYADVWHEHEKYGPMTNPMNTRQVHLNAVARIRLDPSEGPQTLLQECGFREPSPPKMRGPPPSTVTLHHPGI</sequence>
<evidence type="ECO:0000313" key="3">
    <source>
        <dbReference type="EMBL" id="GFR47607.1"/>
    </source>
</evidence>
<comment type="caution">
    <text evidence="3">The sequence shown here is derived from an EMBL/GenBank/DDBJ whole genome shotgun (WGS) entry which is preliminary data.</text>
</comment>
<feature type="region of interest" description="Disordered" evidence="1">
    <location>
        <begin position="260"/>
        <end position="283"/>
    </location>
</feature>